<name>A0ACD3BH01_9AGAR</name>
<proteinExistence type="predicted"/>
<protein>
    <submittedName>
        <fullName evidence="1">Uncharacterized protein</fullName>
    </submittedName>
</protein>
<accession>A0ACD3BH01</accession>
<sequence>MKFQECSDRAFPKSPSLIALSYLEPPSPVLYPSDALQAATSGEIPIFFDSGLPLPLDDNDDDDDMLVNTRFSFQSSMNRRSSVPTLNTAGSIGTFGPKGHVDFGIRFSQLSHIVHQSDEDARFSLRGPSFATDQEVLEEFAFETMVADDGGQEALHATTESWISDLAFPRQLKRADSATSSVSSPSSRNGPLTEQEFMDILAAYDNSYAVYLTESEEHDPSQDTTGALLHTIDMEDLPEALESSRDHTPPVNCLDAKPPTRRDAVSHGTQHANVEVPVPAWLREAIVELHIDQEGFRSIQPTCHFTEVYERGVTAVFTPPMEQAFNFHHGPFDSSPVLHRLVVNGRESMDYISRQASLCLKTNGIYTVRGTESSCSTLHRTGHDEALSWKFDYLVGDRRLNSGKVVGGEKTLTPLRFSCSPLLLHPLQGKRIRFIHIVKKNVTAKLVAEKVEPFATVTPSKIPLSPQTNYLEKMWPLHRRVKSHAPTGGPTHRLPSNTTGTAQGNPATQEKNIGPYHGAKPKIHRRRASSAGEWKGTESRLTRPQHGTERRPDRHILSPSSLARLLEEYDKEEDKEYLAIPATGLSPAPRTDTRRHH</sequence>
<reference evidence="1 2" key="1">
    <citation type="journal article" date="2019" name="Nat. Ecol. Evol.">
        <title>Megaphylogeny resolves global patterns of mushroom evolution.</title>
        <authorList>
            <person name="Varga T."/>
            <person name="Krizsan K."/>
            <person name="Foldi C."/>
            <person name="Dima B."/>
            <person name="Sanchez-Garcia M."/>
            <person name="Sanchez-Ramirez S."/>
            <person name="Szollosi G.J."/>
            <person name="Szarkandi J.G."/>
            <person name="Papp V."/>
            <person name="Albert L."/>
            <person name="Andreopoulos W."/>
            <person name="Angelini C."/>
            <person name="Antonin V."/>
            <person name="Barry K.W."/>
            <person name="Bougher N.L."/>
            <person name="Buchanan P."/>
            <person name="Buyck B."/>
            <person name="Bense V."/>
            <person name="Catcheside P."/>
            <person name="Chovatia M."/>
            <person name="Cooper J."/>
            <person name="Damon W."/>
            <person name="Desjardin D."/>
            <person name="Finy P."/>
            <person name="Geml J."/>
            <person name="Haridas S."/>
            <person name="Hughes K."/>
            <person name="Justo A."/>
            <person name="Karasinski D."/>
            <person name="Kautmanova I."/>
            <person name="Kiss B."/>
            <person name="Kocsube S."/>
            <person name="Kotiranta H."/>
            <person name="LaButti K.M."/>
            <person name="Lechner B.E."/>
            <person name="Liimatainen K."/>
            <person name="Lipzen A."/>
            <person name="Lukacs Z."/>
            <person name="Mihaltcheva S."/>
            <person name="Morgado L.N."/>
            <person name="Niskanen T."/>
            <person name="Noordeloos M.E."/>
            <person name="Ohm R.A."/>
            <person name="Ortiz-Santana B."/>
            <person name="Ovrebo C."/>
            <person name="Racz N."/>
            <person name="Riley R."/>
            <person name="Savchenko A."/>
            <person name="Shiryaev A."/>
            <person name="Soop K."/>
            <person name="Spirin V."/>
            <person name="Szebenyi C."/>
            <person name="Tomsovsky M."/>
            <person name="Tulloss R.E."/>
            <person name="Uehling J."/>
            <person name="Grigoriev I.V."/>
            <person name="Vagvolgyi C."/>
            <person name="Papp T."/>
            <person name="Martin F.M."/>
            <person name="Miettinen O."/>
            <person name="Hibbett D.S."/>
            <person name="Nagy L.G."/>
        </authorList>
    </citation>
    <scope>NUCLEOTIDE SEQUENCE [LARGE SCALE GENOMIC DNA]</scope>
    <source>
        <strain evidence="1 2">NL-1719</strain>
    </source>
</reference>
<dbReference type="EMBL" id="ML208259">
    <property type="protein sequence ID" value="TFK77398.1"/>
    <property type="molecule type" value="Genomic_DNA"/>
</dbReference>
<gene>
    <name evidence="1" type="ORF">BDN72DRAFT_953838</name>
</gene>
<organism evidence="1 2">
    <name type="scientific">Pluteus cervinus</name>
    <dbReference type="NCBI Taxonomy" id="181527"/>
    <lineage>
        <taxon>Eukaryota</taxon>
        <taxon>Fungi</taxon>
        <taxon>Dikarya</taxon>
        <taxon>Basidiomycota</taxon>
        <taxon>Agaricomycotina</taxon>
        <taxon>Agaricomycetes</taxon>
        <taxon>Agaricomycetidae</taxon>
        <taxon>Agaricales</taxon>
        <taxon>Pluteineae</taxon>
        <taxon>Pluteaceae</taxon>
        <taxon>Pluteus</taxon>
    </lineage>
</organism>
<evidence type="ECO:0000313" key="1">
    <source>
        <dbReference type="EMBL" id="TFK77398.1"/>
    </source>
</evidence>
<evidence type="ECO:0000313" key="2">
    <source>
        <dbReference type="Proteomes" id="UP000308600"/>
    </source>
</evidence>
<keyword evidence="2" id="KW-1185">Reference proteome</keyword>
<dbReference type="Proteomes" id="UP000308600">
    <property type="component" value="Unassembled WGS sequence"/>
</dbReference>